<dbReference type="FunFam" id="3.30.1370.100:FF:000001">
    <property type="entry name" value="Mismatch repair endonuclease pms1, putative"/>
    <property type="match status" value="1"/>
</dbReference>
<dbReference type="InterPro" id="IPR002099">
    <property type="entry name" value="MutL/Mlh/PMS"/>
</dbReference>
<accession>A0AAQ3QL89</accession>
<evidence type="ECO:0000313" key="7">
    <source>
        <dbReference type="Proteomes" id="UP001327560"/>
    </source>
</evidence>
<dbReference type="InterPro" id="IPR038973">
    <property type="entry name" value="MutL/Mlh/Pms-like"/>
</dbReference>
<dbReference type="Gene3D" id="3.30.1540.20">
    <property type="entry name" value="MutL, C-terminal domain, dimerisation subdomain"/>
    <property type="match status" value="1"/>
</dbReference>
<dbReference type="Gene3D" id="3.30.1370.100">
    <property type="entry name" value="MutL, C-terminal domain, regulatory subdomain"/>
    <property type="match status" value="1"/>
</dbReference>
<reference evidence="6 7" key="1">
    <citation type="submission" date="2023-10" db="EMBL/GenBank/DDBJ databases">
        <title>Chromosome-scale genome assembly provides insights into flower coloration mechanisms of Canna indica.</title>
        <authorList>
            <person name="Li C."/>
        </authorList>
    </citation>
    <scope>NUCLEOTIDE SEQUENCE [LARGE SCALE GENOMIC DNA]</scope>
    <source>
        <tissue evidence="6">Flower</tissue>
    </source>
</reference>
<keyword evidence="2" id="KW-0227">DNA damage</keyword>
<dbReference type="Proteomes" id="UP001327560">
    <property type="component" value="Chromosome 6"/>
</dbReference>
<dbReference type="InterPro" id="IPR013507">
    <property type="entry name" value="DNA_mismatch_S5_2-like"/>
</dbReference>
<evidence type="ECO:0000259" key="4">
    <source>
        <dbReference type="SMART" id="SM00853"/>
    </source>
</evidence>
<dbReference type="PANTHER" id="PTHR10073">
    <property type="entry name" value="DNA MISMATCH REPAIR PROTEIN MLH, PMS, MUTL"/>
    <property type="match status" value="1"/>
</dbReference>
<dbReference type="Gene3D" id="3.30.565.10">
    <property type="entry name" value="Histidine kinase-like ATPase, C-terminal domain"/>
    <property type="match status" value="1"/>
</dbReference>
<evidence type="ECO:0000256" key="1">
    <source>
        <dbReference type="ARBA" id="ARBA00006082"/>
    </source>
</evidence>
<dbReference type="InterPro" id="IPR037198">
    <property type="entry name" value="MutL_C_sf"/>
</dbReference>
<organism evidence="6 7">
    <name type="scientific">Canna indica</name>
    <name type="common">Indian-shot</name>
    <dbReference type="NCBI Taxonomy" id="4628"/>
    <lineage>
        <taxon>Eukaryota</taxon>
        <taxon>Viridiplantae</taxon>
        <taxon>Streptophyta</taxon>
        <taxon>Embryophyta</taxon>
        <taxon>Tracheophyta</taxon>
        <taxon>Spermatophyta</taxon>
        <taxon>Magnoliopsida</taxon>
        <taxon>Liliopsida</taxon>
        <taxon>Zingiberales</taxon>
        <taxon>Cannaceae</taxon>
        <taxon>Canna</taxon>
    </lineage>
</organism>
<evidence type="ECO:0000256" key="2">
    <source>
        <dbReference type="ARBA" id="ARBA00022763"/>
    </source>
</evidence>
<dbReference type="FunFam" id="3.30.230.10:FF:000054">
    <property type="entry name" value="DNA mismatch repair protein PMS1"/>
    <property type="match status" value="1"/>
</dbReference>
<dbReference type="PROSITE" id="PS00058">
    <property type="entry name" value="DNA_MISMATCH_REPAIR_1"/>
    <property type="match status" value="1"/>
</dbReference>
<sequence length="921" mass="102812">MGGEGGGSQLIKPINKAVVHRICSGQVIFDLSSAVKELVENSLDAGATSIEINLKDYGEEYFKVIDNGCGISPQNFQALALKHHTSKISDFSDLHSLTTFGFRGEALSSLCSLGNLTVETRTKNEPLGTHLIFDHSGLVTGERKIARQVGTTVTVGKLFSTLPVRSKEFSRNIRREYGKLVSLLNAYALIAKGVRFLCTNSTGKNAKSAVVKTQGSASLKDNIITVFGISTFTCLEPLNFSISEDFRVEGFLSKPRYGSGRTLGDRQYFFINGRPVDMPKVSKLVNELFRYSNSKQFPIAILNFTVPTTACDVNVSPDKRKIFFSDEGTLMLSLRAEIGKIYCPNECSFSVNIMKEPEKGTCTLPSDASDDENILTSSKELSHRDCDYNRGFNKFDPSKMLQVKEVDEEKKILPCEKNSMQRDLNISPFEVKEPGTCSVYHLKHSSDFGKTTSKIDENTTTHVRPERNGNAAHVNLVQSSLTRFVSPKKRKYENSCSILSEVPLLRNESSCQNRKISSDMHYSVSEPYQCLPENDVPEANARELPPDQLPPDTSNTKEISSTNESDFHENNEQDLGITFLHASPAHKSVCSDKDVKASLTPSSKSFDERCDTLKPCSGSKSYSTLQFSMDDLRRKAQLKFMKLHSSKPLHHQMRTSRLYTAATVENSQPVDNEGKAQLMDAATSELDRFFKKEYFGQMQVVIGQFNLGFIVGKIEQDLFIIDQHAADEKYNFERLSQSTILNLQPLLKPMRLELSPEEEIVTSIHMQIIRKNGFALIEDMQAPPGHRFLLKAVPFSKNIIFGAEDVKELISILSDSQGESGVMGCYKMDTSDSICPSRVRAMLASRACRTSVMIGDPLTKSEMQKILRNLVDLNSPWNCPHELKMAIEMMEWSITFVPPPTADPCGLLSFTKRAAPQRWSK</sequence>
<dbReference type="SMART" id="SM01340">
    <property type="entry name" value="DNA_mis_repair"/>
    <property type="match status" value="1"/>
</dbReference>
<protein>
    <submittedName>
        <fullName evidence="6">DNA mismatch repair protein PMS1 isoform X1</fullName>
    </submittedName>
</protein>
<dbReference type="Pfam" id="PF13589">
    <property type="entry name" value="HATPase_c_3"/>
    <property type="match status" value="1"/>
</dbReference>
<dbReference type="GO" id="GO:0006298">
    <property type="term" value="P:mismatch repair"/>
    <property type="evidence" value="ECO:0007669"/>
    <property type="project" value="InterPro"/>
</dbReference>
<dbReference type="PANTHER" id="PTHR10073:SF52">
    <property type="entry name" value="MISMATCH REPAIR ENDONUCLEASE PMS2"/>
    <property type="match status" value="1"/>
</dbReference>
<dbReference type="FunFam" id="3.30.565.10:FF:000014">
    <property type="entry name" value="Mismatch repair endonuclease pms1, putative"/>
    <property type="match status" value="1"/>
</dbReference>
<comment type="similarity">
    <text evidence="1">Belongs to the DNA mismatch repair MutL/HexB family.</text>
</comment>
<dbReference type="InterPro" id="IPR014762">
    <property type="entry name" value="DNA_mismatch_repair_CS"/>
</dbReference>
<dbReference type="Pfam" id="PF08676">
    <property type="entry name" value="MutL_C"/>
    <property type="match status" value="1"/>
</dbReference>
<proteinExistence type="inferred from homology"/>
<dbReference type="InterPro" id="IPR014721">
    <property type="entry name" value="Ribsml_uS5_D2-typ_fold_subgr"/>
</dbReference>
<feature type="domain" description="DNA mismatch repair protein S5" evidence="5">
    <location>
        <begin position="223"/>
        <end position="343"/>
    </location>
</feature>
<dbReference type="InterPro" id="IPR042121">
    <property type="entry name" value="MutL_C_regsub"/>
</dbReference>
<evidence type="ECO:0000313" key="6">
    <source>
        <dbReference type="EMBL" id="WOL12195.1"/>
    </source>
</evidence>
<dbReference type="InterPro" id="IPR020568">
    <property type="entry name" value="Ribosomal_Su5_D2-typ_SF"/>
</dbReference>
<dbReference type="GO" id="GO:0030983">
    <property type="term" value="F:mismatched DNA binding"/>
    <property type="evidence" value="ECO:0007669"/>
    <property type="project" value="InterPro"/>
</dbReference>
<dbReference type="Gene3D" id="3.30.230.10">
    <property type="match status" value="1"/>
</dbReference>
<dbReference type="GO" id="GO:0016887">
    <property type="term" value="F:ATP hydrolysis activity"/>
    <property type="evidence" value="ECO:0007669"/>
    <property type="project" value="InterPro"/>
</dbReference>
<keyword evidence="7" id="KW-1185">Reference proteome</keyword>
<dbReference type="NCBIfam" id="TIGR00585">
    <property type="entry name" value="mutl"/>
    <property type="match status" value="1"/>
</dbReference>
<dbReference type="SUPFAM" id="SSF55874">
    <property type="entry name" value="ATPase domain of HSP90 chaperone/DNA topoisomerase II/histidine kinase"/>
    <property type="match status" value="1"/>
</dbReference>
<dbReference type="SUPFAM" id="SSF118116">
    <property type="entry name" value="DNA mismatch repair protein MutL"/>
    <property type="match status" value="1"/>
</dbReference>
<dbReference type="SUPFAM" id="SSF54211">
    <property type="entry name" value="Ribosomal protein S5 domain 2-like"/>
    <property type="match status" value="1"/>
</dbReference>
<dbReference type="EMBL" id="CP136895">
    <property type="protein sequence ID" value="WOL12195.1"/>
    <property type="molecule type" value="Genomic_DNA"/>
</dbReference>
<dbReference type="GO" id="GO:0005524">
    <property type="term" value="F:ATP binding"/>
    <property type="evidence" value="ECO:0007669"/>
    <property type="project" value="InterPro"/>
</dbReference>
<dbReference type="GO" id="GO:0140664">
    <property type="term" value="F:ATP-dependent DNA damage sensor activity"/>
    <property type="evidence" value="ECO:0007669"/>
    <property type="project" value="InterPro"/>
</dbReference>
<dbReference type="CDD" id="cd16926">
    <property type="entry name" value="HATPase_MutL-MLH-PMS-like"/>
    <property type="match status" value="1"/>
</dbReference>
<evidence type="ECO:0000259" key="5">
    <source>
        <dbReference type="SMART" id="SM01340"/>
    </source>
</evidence>
<feature type="domain" description="MutL C-terminal dimerisation" evidence="4">
    <location>
        <begin position="701"/>
        <end position="858"/>
    </location>
</feature>
<dbReference type="CDD" id="cd03484">
    <property type="entry name" value="MutL_Trans_hPMS_2_like"/>
    <property type="match status" value="1"/>
</dbReference>
<feature type="region of interest" description="Disordered" evidence="3">
    <location>
        <begin position="530"/>
        <end position="568"/>
    </location>
</feature>
<dbReference type="SMART" id="SM00853">
    <property type="entry name" value="MutL_C"/>
    <property type="match status" value="1"/>
</dbReference>
<gene>
    <name evidence="6" type="ORF">Cni_G20960</name>
</gene>
<dbReference type="InterPro" id="IPR042120">
    <property type="entry name" value="MutL_C_dimsub"/>
</dbReference>
<dbReference type="InterPro" id="IPR014790">
    <property type="entry name" value="MutL_C"/>
</dbReference>
<dbReference type="GO" id="GO:0032389">
    <property type="term" value="C:MutLalpha complex"/>
    <property type="evidence" value="ECO:0007669"/>
    <property type="project" value="TreeGrafter"/>
</dbReference>
<dbReference type="InterPro" id="IPR036890">
    <property type="entry name" value="HATPase_C_sf"/>
</dbReference>
<evidence type="ECO:0000256" key="3">
    <source>
        <dbReference type="SAM" id="MobiDB-lite"/>
    </source>
</evidence>
<name>A0AAQ3QL89_9LILI</name>
<dbReference type="Pfam" id="PF01119">
    <property type="entry name" value="DNA_mis_repair"/>
    <property type="match status" value="1"/>
</dbReference>
<feature type="compositionally biased region" description="Polar residues" evidence="3">
    <location>
        <begin position="551"/>
        <end position="564"/>
    </location>
</feature>
<dbReference type="AlphaFoldDB" id="A0AAQ3QL89"/>